<evidence type="ECO:0008006" key="4">
    <source>
        <dbReference type="Google" id="ProtNLM"/>
    </source>
</evidence>
<dbReference type="InterPro" id="IPR036388">
    <property type="entry name" value="WH-like_DNA-bd_sf"/>
</dbReference>
<evidence type="ECO:0000313" key="2">
    <source>
        <dbReference type="EMBL" id="QPC46881.1"/>
    </source>
</evidence>
<proteinExistence type="predicted"/>
<reference evidence="2 3" key="1">
    <citation type="submission" date="2019-07" db="EMBL/GenBank/DDBJ databases">
        <title>Genome sequence of 2 isolates from Red Sea Mangroves.</title>
        <authorList>
            <person name="Sefrji F."/>
            <person name="Michoud G."/>
            <person name="Merlino G."/>
            <person name="Daffonchio D."/>
        </authorList>
    </citation>
    <scope>NUCLEOTIDE SEQUENCE [LARGE SCALE GENOMIC DNA]</scope>
    <source>
        <strain evidence="2 3">R1DC41</strain>
    </source>
</reference>
<keyword evidence="1" id="KW-1133">Transmembrane helix</keyword>
<feature type="transmembrane region" description="Helical" evidence="1">
    <location>
        <begin position="6"/>
        <end position="24"/>
    </location>
</feature>
<evidence type="ECO:0000256" key="1">
    <source>
        <dbReference type="SAM" id="Phobius"/>
    </source>
</evidence>
<accession>A0A7S8HFU2</accession>
<dbReference type="Gene3D" id="1.10.10.10">
    <property type="entry name" value="Winged helix-like DNA-binding domain superfamily/Winged helix DNA-binding domain"/>
    <property type="match status" value="1"/>
</dbReference>
<sequence>MVNTTIIIILLSLSVILFVISFFLRDSTKDVRKELDEVSMQVLQESYLLKKRVKVLEEEIMAGEINTVTPSQSKSSKEINEVLRNQVIALHKQGLSVDQIEKQSALAPSQIVQIIKTVEKRG</sequence>
<name>A0A7S8HFU2_9BACI</name>
<dbReference type="EMBL" id="CP049742">
    <property type="protein sequence ID" value="QPC46881.1"/>
    <property type="molecule type" value="Genomic_DNA"/>
</dbReference>
<gene>
    <name evidence="2" type="ORF">G8O30_07855</name>
</gene>
<evidence type="ECO:0000313" key="3">
    <source>
        <dbReference type="Proteomes" id="UP000593626"/>
    </source>
</evidence>
<organism evidence="2 3">
    <name type="scientific">Mangrovibacillus cuniculi</name>
    <dbReference type="NCBI Taxonomy" id="2593652"/>
    <lineage>
        <taxon>Bacteria</taxon>
        <taxon>Bacillati</taxon>
        <taxon>Bacillota</taxon>
        <taxon>Bacilli</taxon>
        <taxon>Bacillales</taxon>
        <taxon>Bacillaceae</taxon>
        <taxon>Mangrovibacillus</taxon>
    </lineage>
</organism>
<dbReference type="KEGG" id="mcui:G8O30_07855"/>
<keyword evidence="3" id="KW-1185">Reference proteome</keyword>
<keyword evidence="1" id="KW-0812">Transmembrane</keyword>
<dbReference type="Proteomes" id="UP000593626">
    <property type="component" value="Chromosome"/>
</dbReference>
<protein>
    <recommendedName>
        <fullName evidence="4">Resolvase HTH domain-containing protein</fullName>
    </recommendedName>
</protein>
<dbReference type="RefSeq" id="WP_239674419.1">
    <property type="nucleotide sequence ID" value="NZ_CP049742.1"/>
</dbReference>
<keyword evidence="1" id="KW-0472">Membrane</keyword>
<dbReference type="AlphaFoldDB" id="A0A7S8HFU2"/>